<organism evidence="1 2">
    <name type="scientific">Engelhardtia mirabilis</name>
    <dbReference type="NCBI Taxonomy" id="2528011"/>
    <lineage>
        <taxon>Bacteria</taxon>
        <taxon>Pseudomonadati</taxon>
        <taxon>Planctomycetota</taxon>
        <taxon>Planctomycetia</taxon>
        <taxon>Planctomycetia incertae sedis</taxon>
        <taxon>Engelhardtia</taxon>
    </lineage>
</organism>
<dbReference type="RefSeq" id="WP_145064238.1">
    <property type="nucleotide sequence ID" value="NZ_CP036287.1"/>
</dbReference>
<accession>A0A518BHG4</accession>
<evidence type="ECO:0000313" key="1">
    <source>
        <dbReference type="EMBL" id="QDU66406.1"/>
    </source>
</evidence>
<dbReference type="EMBL" id="CP036287">
    <property type="protein sequence ID" value="QDU66406.1"/>
    <property type="molecule type" value="Genomic_DNA"/>
</dbReference>
<name>A0A518BHG4_9BACT</name>
<protein>
    <submittedName>
        <fullName evidence="1">Uncharacterized protein</fullName>
    </submittedName>
</protein>
<proteinExistence type="predicted"/>
<keyword evidence="2" id="KW-1185">Reference proteome</keyword>
<evidence type="ECO:0000313" key="2">
    <source>
        <dbReference type="Proteomes" id="UP000316921"/>
    </source>
</evidence>
<dbReference type="KEGG" id="pbap:Pla133_14780"/>
<reference evidence="1 2" key="1">
    <citation type="submission" date="2019-02" db="EMBL/GenBank/DDBJ databases">
        <title>Deep-cultivation of Planctomycetes and their phenomic and genomic characterization uncovers novel biology.</title>
        <authorList>
            <person name="Wiegand S."/>
            <person name="Jogler M."/>
            <person name="Boedeker C."/>
            <person name="Pinto D."/>
            <person name="Vollmers J."/>
            <person name="Rivas-Marin E."/>
            <person name="Kohn T."/>
            <person name="Peeters S.H."/>
            <person name="Heuer A."/>
            <person name="Rast P."/>
            <person name="Oberbeckmann S."/>
            <person name="Bunk B."/>
            <person name="Jeske O."/>
            <person name="Meyerdierks A."/>
            <person name="Storesund J.E."/>
            <person name="Kallscheuer N."/>
            <person name="Luecker S."/>
            <person name="Lage O.M."/>
            <person name="Pohl T."/>
            <person name="Merkel B.J."/>
            <person name="Hornburger P."/>
            <person name="Mueller R.-W."/>
            <person name="Bruemmer F."/>
            <person name="Labrenz M."/>
            <person name="Spormann A.M."/>
            <person name="Op den Camp H."/>
            <person name="Overmann J."/>
            <person name="Amann R."/>
            <person name="Jetten M.S.M."/>
            <person name="Mascher T."/>
            <person name="Medema M.H."/>
            <person name="Devos D.P."/>
            <person name="Kaster A.-K."/>
            <person name="Ovreas L."/>
            <person name="Rohde M."/>
            <person name="Galperin M.Y."/>
            <person name="Jogler C."/>
        </authorList>
    </citation>
    <scope>NUCLEOTIDE SEQUENCE [LARGE SCALE GENOMIC DNA]</scope>
    <source>
        <strain evidence="1 2">Pla133</strain>
    </source>
</reference>
<gene>
    <name evidence="1" type="ORF">Pla133_14780</name>
</gene>
<sequence length="443" mass="48560">MKNSDGESGVPIGTYFAASQPTSRFHITYADWTGALGISLLLLPELHIADGGLLAHPYFLRHLNAGPGTSWLERGLRNGWVVVRTRDERSLRDIGEGLSRFAAGHPESAAVGARLDSLSVVRRAPWSIAVDVDTRAFGETFQLRLADRITRPLPLWSDYLGPQQTGRALLDFWDRRADWRTNWLDRAAERTRQDGHRGLRVSDLLREARESLGIRDLSGEFIEVSSLIDGVDDPVAKRDLNLFFRIVTEVYDQNFASRIRCQCASVNLEYDCAAATQGPRDDASGVEGGTLLGEVALPSTKALERLTSIDLELLRASAEALTYVEALRAWMVSPTEAAACDFAEALQLYGRKLCEVAYEDQSTNVGILGFARKRYVSRALGATTGLFMGFALNAMGLGPVAQVANSVCTLALTDLARRMTARSGTSAARVYARPIEPEPPEDS</sequence>
<dbReference type="AlphaFoldDB" id="A0A518BHG4"/>
<dbReference type="Proteomes" id="UP000316921">
    <property type="component" value="Chromosome"/>
</dbReference>